<dbReference type="OrthoDB" id="5827952at2759"/>
<gene>
    <name evidence="3" type="primary">Acey_s0047.g1502</name>
    <name evidence="3" type="ORF">Y032_0047g1502</name>
</gene>
<dbReference type="STRING" id="53326.A0A016UCC2"/>
<feature type="domain" description="Endonuclease/exonuclease/phosphatase" evidence="2">
    <location>
        <begin position="49"/>
        <end position="265"/>
    </location>
</feature>
<dbReference type="Pfam" id="PF03372">
    <property type="entry name" value="Exo_endo_phos"/>
    <property type="match status" value="1"/>
</dbReference>
<accession>A0A016UCC2</accession>
<dbReference type="Gene3D" id="3.60.10.10">
    <property type="entry name" value="Endonuclease/exonuclease/phosphatase"/>
    <property type="match status" value="1"/>
</dbReference>
<reference evidence="4" key="1">
    <citation type="journal article" date="2015" name="Nat. Genet.">
        <title>The genome and transcriptome of the zoonotic hookworm Ancylostoma ceylanicum identify infection-specific gene families.</title>
        <authorList>
            <person name="Schwarz E.M."/>
            <person name="Hu Y."/>
            <person name="Antoshechkin I."/>
            <person name="Miller M.M."/>
            <person name="Sternberg P.W."/>
            <person name="Aroian R.V."/>
        </authorList>
    </citation>
    <scope>NUCLEOTIDE SEQUENCE</scope>
    <source>
        <strain evidence="4">HY135</strain>
    </source>
</reference>
<feature type="compositionally biased region" description="Basic residues" evidence="1">
    <location>
        <begin position="1"/>
        <end position="11"/>
    </location>
</feature>
<feature type="region of interest" description="Disordered" evidence="1">
    <location>
        <begin position="1"/>
        <end position="26"/>
    </location>
</feature>
<evidence type="ECO:0000259" key="2">
    <source>
        <dbReference type="Pfam" id="PF03372"/>
    </source>
</evidence>
<dbReference type="GO" id="GO:0003824">
    <property type="term" value="F:catalytic activity"/>
    <property type="evidence" value="ECO:0007669"/>
    <property type="project" value="InterPro"/>
</dbReference>
<evidence type="ECO:0000313" key="3">
    <source>
        <dbReference type="EMBL" id="EYC12477.1"/>
    </source>
</evidence>
<evidence type="ECO:0000313" key="4">
    <source>
        <dbReference type="Proteomes" id="UP000024635"/>
    </source>
</evidence>
<proteinExistence type="predicted"/>
<dbReference type="InterPro" id="IPR027124">
    <property type="entry name" value="Swc5/CFDP1/2"/>
</dbReference>
<dbReference type="AlphaFoldDB" id="A0A016UCC2"/>
<dbReference type="CDD" id="cd09076">
    <property type="entry name" value="L1-EN"/>
    <property type="match status" value="1"/>
</dbReference>
<dbReference type="EMBL" id="JARK01001383">
    <property type="protein sequence ID" value="EYC12477.1"/>
    <property type="molecule type" value="Genomic_DNA"/>
</dbReference>
<dbReference type="InterPro" id="IPR036691">
    <property type="entry name" value="Endo/exonu/phosph_ase_sf"/>
</dbReference>
<dbReference type="InterPro" id="IPR005135">
    <property type="entry name" value="Endo/exonuclease/phosphatase"/>
</dbReference>
<comment type="caution">
    <text evidence="3">The sequence shown here is derived from an EMBL/GenBank/DDBJ whole genome shotgun (WGS) entry which is preliminary data.</text>
</comment>
<sequence length="496" mass="55868">MEGSLRKRVKARTSPGSDLQEARPPPVVKKRGLLRDERSRLKTLVRVGSLNIGTLTGKMREVADFMKQRRIRVLCLQETRWKGCKAKEIGDGIKLFYHGPATKNSGVAIAVAPPLKDHVSSVTRMSERIISIRIATEKGFWTVVSAYAPQCGCNEIEKAGFYDELDNVIRNVPESDYLTIGGDFNGHVGQDRTGFERIHGGRGFGSRDQDGERITEFTEAHDLAITSTFFIKRESQKITYSSGGRQSEIDHVLVRRNALKTVKNVKSIPGEEIAGQHRPVVADICMLLPKQAKSNVESRIRWWKLTSQTRKMLCERITTAGLPDPSGPIDSVWVDAASTILKCARDTLGETKGGKRGNRAAWFWNEHLQRVVKAKKDAFKAWQKTMTLEALAEYKRKKKETKAEVAKAKNATMDELYEKLDSTQGEKHVFRLAKARHKASLDLSEVRAVKDEDGKVLRDPVAVKQRWRTYFSHLLNEEFPRKERVSIPPTAGPIQP</sequence>
<protein>
    <recommendedName>
        <fullName evidence="2">Endonuclease/exonuclease/phosphatase domain-containing protein</fullName>
    </recommendedName>
</protein>
<dbReference type="SUPFAM" id="SSF56219">
    <property type="entry name" value="DNase I-like"/>
    <property type="match status" value="1"/>
</dbReference>
<dbReference type="Proteomes" id="UP000024635">
    <property type="component" value="Unassembled WGS sequence"/>
</dbReference>
<evidence type="ECO:0000256" key="1">
    <source>
        <dbReference type="SAM" id="MobiDB-lite"/>
    </source>
</evidence>
<keyword evidence="4" id="KW-1185">Reference proteome</keyword>
<name>A0A016UCC2_9BILA</name>
<organism evidence="3 4">
    <name type="scientific">Ancylostoma ceylanicum</name>
    <dbReference type="NCBI Taxonomy" id="53326"/>
    <lineage>
        <taxon>Eukaryota</taxon>
        <taxon>Metazoa</taxon>
        <taxon>Ecdysozoa</taxon>
        <taxon>Nematoda</taxon>
        <taxon>Chromadorea</taxon>
        <taxon>Rhabditida</taxon>
        <taxon>Rhabditina</taxon>
        <taxon>Rhabditomorpha</taxon>
        <taxon>Strongyloidea</taxon>
        <taxon>Ancylostomatidae</taxon>
        <taxon>Ancylostomatinae</taxon>
        <taxon>Ancylostoma</taxon>
    </lineage>
</organism>
<dbReference type="PANTHER" id="PTHR23227:SF83">
    <property type="entry name" value="ENDONUCLEASE_EXONUCLEASE_PHOSPHATASE DOMAIN-CONTAINING PROTEIN"/>
    <property type="match status" value="1"/>
</dbReference>
<dbReference type="PANTHER" id="PTHR23227">
    <property type="entry name" value="BUCENTAUR RELATED"/>
    <property type="match status" value="1"/>
</dbReference>